<feature type="domain" description="Flagellar protein FlgJ N-terminal" evidence="2">
    <location>
        <begin position="67"/>
        <end position="114"/>
    </location>
</feature>
<organism evidence="3 4">
    <name type="scientific">Desulfovibrio fairfieldensis</name>
    <dbReference type="NCBI Taxonomy" id="44742"/>
    <lineage>
        <taxon>Bacteria</taxon>
        <taxon>Pseudomonadati</taxon>
        <taxon>Thermodesulfobacteriota</taxon>
        <taxon>Desulfovibrionia</taxon>
        <taxon>Desulfovibrionales</taxon>
        <taxon>Desulfovibrionaceae</taxon>
        <taxon>Desulfovibrio</taxon>
    </lineage>
</organism>
<protein>
    <submittedName>
        <fullName evidence="3">Peptidase M23</fullName>
    </submittedName>
</protein>
<dbReference type="AlphaFoldDB" id="A0A109W4N5"/>
<dbReference type="PRINTS" id="PR01002">
    <property type="entry name" value="FLGFLGJ"/>
</dbReference>
<dbReference type="Pfam" id="PF10135">
    <property type="entry name" value="Rod-binding"/>
    <property type="match status" value="1"/>
</dbReference>
<feature type="region of interest" description="Disordered" evidence="1">
    <location>
        <begin position="419"/>
        <end position="500"/>
    </location>
</feature>
<evidence type="ECO:0000256" key="1">
    <source>
        <dbReference type="SAM" id="MobiDB-lite"/>
    </source>
</evidence>
<feature type="compositionally biased region" description="Low complexity" evidence="1">
    <location>
        <begin position="148"/>
        <end position="171"/>
    </location>
</feature>
<feature type="compositionally biased region" description="Low complexity" evidence="1">
    <location>
        <begin position="190"/>
        <end position="207"/>
    </location>
</feature>
<dbReference type="InterPro" id="IPR019301">
    <property type="entry name" value="Flagellar_prot_FlgJ_N"/>
</dbReference>
<feature type="region of interest" description="Disordered" evidence="1">
    <location>
        <begin position="341"/>
        <end position="387"/>
    </location>
</feature>
<feature type="compositionally biased region" description="Low complexity" evidence="1">
    <location>
        <begin position="419"/>
        <end position="432"/>
    </location>
</feature>
<dbReference type="EMBL" id="CP014229">
    <property type="protein sequence ID" value="AMD90680.1"/>
    <property type="molecule type" value="Genomic_DNA"/>
</dbReference>
<evidence type="ECO:0000259" key="2">
    <source>
        <dbReference type="Pfam" id="PF10135"/>
    </source>
</evidence>
<dbReference type="STRING" id="44742.AXF13_11410"/>
<sequence length="500" mass="50757">MTAPLNAVPAAIPPESARNEGSRRELQAKLAGLGDLGGKKISPEAKAKKLREACEGFESVFIQKMWQEMRNTLPKNGLLHGRDEQYWQDMYDQELSKSMTSAGGIGLADMMYEQLSRNLVSASRGAAGSGRGASFTPTAAPLLQAAPKTPEATAVADAPSAAHAAQAPQAAGRRDAVPSVYDGAAPQSGAMDRQAAASRVAASADNGADARSGTEALSNPEVERALAALRAQQALAPPAQGRVEAVPAGQGVRRQEASSGLELAQMAQREAGDKLGPRAVRPPLRHPARPDGALLQNAAFTQAAPSAQSISQSAIPAGTPTAVQAAMSFAGAIPGAPLASAAQPGVMPAPQTQGQGRNPAQAADAAPPTRTVRYTTNIPQKGRRRGQELIRTLNTDGTGPSSRAGAGLAAYHAAQIQAQSQPAQDAAQSSVQNSGRTVAPAGAQAANPAPVQAAAQPAPHAGDQAVPPLTARSAEGRSASGNGAADSFAIPPLTAGDLRG</sequence>
<dbReference type="RefSeq" id="WP_062253389.1">
    <property type="nucleotide sequence ID" value="NZ_CP014229.1"/>
</dbReference>
<feature type="region of interest" description="Disordered" evidence="1">
    <location>
        <begin position="236"/>
        <end position="291"/>
    </location>
</feature>
<name>A0A109W4N5_9BACT</name>
<dbReference type="KEGG" id="dfi:AXF13_11410"/>
<evidence type="ECO:0000313" key="3">
    <source>
        <dbReference type="EMBL" id="AMD90680.1"/>
    </source>
</evidence>
<dbReference type="Proteomes" id="UP000069241">
    <property type="component" value="Chromosome"/>
</dbReference>
<accession>A0A109W4N5</accession>
<keyword evidence="4" id="KW-1185">Reference proteome</keyword>
<feature type="region of interest" description="Disordered" evidence="1">
    <location>
        <begin position="1"/>
        <end position="24"/>
    </location>
</feature>
<proteinExistence type="predicted"/>
<feature type="region of interest" description="Disordered" evidence="1">
    <location>
        <begin position="148"/>
        <end position="218"/>
    </location>
</feature>
<reference evidence="4" key="1">
    <citation type="submission" date="2016-02" db="EMBL/GenBank/DDBJ databases">
        <authorList>
            <person name="Holder M.E."/>
            <person name="Ajami N.J."/>
            <person name="Petrosino J.F."/>
        </authorList>
    </citation>
    <scope>NUCLEOTIDE SEQUENCE [LARGE SCALE GENOMIC DNA]</scope>
    <source>
        <strain evidence="4">CCUG 45958</strain>
    </source>
</reference>
<gene>
    <name evidence="3" type="ORF">AXF13_11410</name>
</gene>
<feature type="compositionally biased region" description="Low complexity" evidence="1">
    <location>
        <begin position="439"/>
        <end position="465"/>
    </location>
</feature>
<evidence type="ECO:0000313" key="4">
    <source>
        <dbReference type="Proteomes" id="UP000069241"/>
    </source>
</evidence>